<dbReference type="VEuPathDB" id="FungiDB:DFL_005968"/>
<dbReference type="OrthoDB" id="10317456at2759"/>
<evidence type="ECO:0000313" key="3">
    <source>
        <dbReference type="Proteomes" id="UP000283090"/>
    </source>
</evidence>
<feature type="region of interest" description="Disordered" evidence="1">
    <location>
        <begin position="116"/>
        <end position="160"/>
    </location>
</feature>
<dbReference type="EMBL" id="SAEB01000007">
    <property type="protein sequence ID" value="RVD84206.1"/>
    <property type="molecule type" value="Genomic_DNA"/>
</dbReference>
<dbReference type="AlphaFoldDB" id="A0A436ZZU8"/>
<evidence type="ECO:0000313" key="2">
    <source>
        <dbReference type="EMBL" id="RVD84206.1"/>
    </source>
</evidence>
<sequence>MFFSTYSLVLIVPVDPNDANPKGFNLDAMAQIEHYKRRYLVGLVVKLNERDNGKCIWNAYRSTICDGKGLLVTVKATASSTVRPITAGHQSNHGVANAPKFIVSAFGKPQGNLQPAFANRGGNQQVTSGTNQDFGSTNRSVGGPNQPAFGGANQGFGNGN</sequence>
<protein>
    <submittedName>
        <fullName evidence="2">Uncharacterized protein</fullName>
    </submittedName>
</protein>
<organism evidence="2 3">
    <name type="scientific">Arthrobotrys flagrans</name>
    <name type="common">Nematode-trapping fungus</name>
    <name type="synonym">Trichothecium flagrans</name>
    <dbReference type="NCBI Taxonomy" id="97331"/>
    <lineage>
        <taxon>Eukaryota</taxon>
        <taxon>Fungi</taxon>
        <taxon>Dikarya</taxon>
        <taxon>Ascomycota</taxon>
        <taxon>Pezizomycotina</taxon>
        <taxon>Orbiliomycetes</taxon>
        <taxon>Orbiliales</taxon>
        <taxon>Orbiliaceae</taxon>
        <taxon>Arthrobotrys</taxon>
    </lineage>
</organism>
<evidence type="ECO:0000256" key="1">
    <source>
        <dbReference type="SAM" id="MobiDB-lite"/>
    </source>
</evidence>
<comment type="caution">
    <text evidence="2">The sequence shown here is derived from an EMBL/GenBank/DDBJ whole genome shotgun (WGS) entry which is preliminary data.</text>
</comment>
<reference evidence="2 3" key="1">
    <citation type="submission" date="2019-01" db="EMBL/GenBank/DDBJ databases">
        <title>Intercellular communication is required for trap formation in the nematode-trapping fungus Duddingtonia flagrans.</title>
        <authorList>
            <person name="Youssar L."/>
            <person name="Wernet V."/>
            <person name="Hensel N."/>
            <person name="Hildebrandt H.-G."/>
            <person name="Fischer R."/>
        </authorList>
    </citation>
    <scope>NUCLEOTIDE SEQUENCE [LARGE SCALE GENOMIC DNA]</scope>
    <source>
        <strain evidence="2 3">CBS H-5679</strain>
    </source>
</reference>
<dbReference type="Proteomes" id="UP000283090">
    <property type="component" value="Unassembled WGS sequence"/>
</dbReference>
<name>A0A436ZZU8_ARTFL</name>
<dbReference type="RefSeq" id="XP_067489750.1">
    <property type="nucleotide sequence ID" value="XM_067635306.1"/>
</dbReference>
<accession>A0A436ZZU8</accession>
<feature type="compositionally biased region" description="Polar residues" evidence="1">
    <location>
        <begin position="121"/>
        <end position="140"/>
    </location>
</feature>
<dbReference type="GeneID" id="93588279"/>
<proteinExistence type="predicted"/>
<keyword evidence="3" id="KW-1185">Reference proteome</keyword>
<gene>
    <name evidence="2" type="ORF">DFL_005968</name>
</gene>